<evidence type="ECO:0000313" key="5">
    <source>
        <dbReference type="Proteomes" id="UP000062768"/>
    </source>
</evidence>
<organism evidence="2">
    <name type="scientific">Methanobacterium formicicum</name>
    <dbReference type="NCBI Taxonomy" id="2162"/>
    <lineage>
        <taxon>Archaea</taxon>
        <taxon>Methanobacteriati</taxon>
        <taxon>Methanobacteriota</taxon>
        <taxon>Methanomada group</taxon>
        <taxon>Methanobacteria</taxon>
        <taxon>Methanobacteriales</taxon>
        <taxon>Methanobacteriaceae</taxon>
        <taxon>Methanobacterium</taxon>
    </lineage>
</organism>
<name>A0A090I545_METFO</name>
<reference evidence="1" key="1">
    <citation type="submission" date="2013-12" db="EMBL/GenBank/DDBJ databases">
        <title>The complete genome sequence of Methanobacterium sp. BRM9.</title>
        <authorList>
            <consortium name="Pastoral Greenhouse Gas Research Consortium"/>
            <person name="Kelly W.J."/>
            <person name="Leahy S.C."/>
            <person name="Perry R."/>
            <person name="Li D."/>
            <person name="Altermann E."/>
            <person name="Lambie S.C."/>
            <person name="Attwood G.T."/>
        </authorList>
    </citation>
    <scope>NUCLEOTIDE SEQUENCE [LARGE SCALE GENOMIC DNA]</scope>
    <source>
        <strain evidence="1">BRM9</strain>
    </source>
</reference>
<dbReference type="AlphaFoldDB" id="A0A090I545"/>
<dbReference type="PATRIC" id="fig|2162.10.peg.664"/>
<evidence type="ECO:0000313" key="3">
    <source>
        <dbReference type="EMBL" id="CEL24281.1"/>
    </source>
</evidence>
<accession>A0A090I545</accession>
<dbReference type="EMBL" id="CP006933">
    <property type="protein sequence ID" value="AIS32529.1"/>
    <property type="molecule type" value="Genomic_DNA"/>
</dbReference>
<dbReference type="STRING" id="2162.BRM9_1719"/>
<protein>
    <submittedName>
        <fullName evidence="2">Uncharacterized protein</fullName>
    </submittedName>
</protein>
<dbReference type="Proteomes" id="UP000606900">
    <property type="component" value="Unassembled WGS sequence"/>
</dbReference>
<dbReference type="OrthoDB" id="69522at2157"/>
<reference evidence="4" key="4">
    <citation type="submission" date="2020-10" db="EMBL/GenBank/DDBJ databases">
        <title>Dehalococcoides mccartyi of a TCE/Cr reducing biochatode.</title>
        <authorList>
            <person name="Matturro B."/>
        </authorList>
    </citation>
    <scope>NUCLEOTIDE SEQUENCE</scope>
    <source>
        <strain evidence="4">Bin2</strain>
    </source>
</reference>
<gene>
    <name evidence="1" type="ORF">BRM9_1719</name>
    <name evidence="2" type="ORF">DSM1535_2359</name>
    <name evidence="4" type="ORF">ISP06_01285</name>
    <name evidence="3" type="ORF">MB9_0637</name>
</gene>
<reference evidence="2" key="2">
    <citation type="submission" date="2014-08" db="EMBL/GenBank/DDBJ databases">
        <authorList>
            <person name="Wibberg D."/>
        </authorList>
    </citation>
    <scope>NUCLEOTIDE SEQUENCE</scope>
</reference>
<sequence>MKKQTLPKETVIQELEKMERKLEEGTGIVWISFPYSVSNLAVIQSSLKELGWCNNNFRISFDENDIFIEKDQFAEKRRK</sequence>
<dbReference type="KEGG" id="mfi:DSM1535_2359"/>
<dbReference type="Proteomes" id="UP000029661">
    <property type="component" value="Chromosome"/>
</dbReference>
<dbReference type="EMBL" id="LN515531">
    <property type="protein sequence ID" value="CEA14761.1"/>
    <property type="molecule type" value="Genomic_DNA"/>
</dbReference>
<dbReference type="GeneID" id="26738896"/>
<evidence type="ECO:0000313" key="4">
    <source>
        <dbReference type="EMBL" id="MBF4474091.1"/>
    </source>
</evidence>
<proteinExistence type="predicted"/>
<dbReference type="EMBL" id="JADIIL010000007">
    <property type="protein sequence ID" value="MBF4474091.1"/>
    <property type="molecule type" value="Genomic_DNA"/>
</dbReference>
<evidence type="ECO:0000313" key="1">
    <source>
        <dbReference type="EMBL" id="AIS32529.1"/>
    </source>
</evidence>
<dbReference type="EMBL" id="LN734822">
    <property type="protein sequence ID" value="CEL24281.1"/>
    <property type="molecule type" value="Genomic_DNA"/>
</dbReference>
<reference evidence="3" key="3">
    <citation type="submission" date="2014-09" db="EMBL/GenBank/DDBJ databases">
        <authorList>
            <person name="Bishop-Lilly K.A."/>
            <person name="Broomall S.M."/>
            <person name="Chain P.S."/>
            <person name="Chertkov O."/>
            <person name="Coyne S.R."/>
            <person name="Daligault H.E."/>
            <person name="Davenport K.W."/>
            <person name="Erkkila T."/>
            <person name="Frey K.G."/>
            <person name="Gibbons H.S."/>
            <person name="Gu W."/>
            <person name="Jaissle J."/>
            <person name="Johnson S.L."/>
            <person name="Koroleva G.I."/>
            <person name="Ladner J.T."/>
            <person name="Lo C.-C."/>
            <person name="Minogue T.D."/>
            <person name="Munk C."/>
            <person name="Palacios G.F."/>
            <person name="Redden C.L."/>
            <person name="Rosenzweig C.N."/>
            <person name="Scholz M.B."/>
            <person name="Teshima H."/>
            <person name="Xu Y."/>
        </authorList>
    </citation>
    <scope>NUCLEOTIDE SEQUENCE</scope>
    <source>
        <strain evidence="3">Mb9</strain>
    </source>
</reference>
<keyword evidence="5" id="KW-1185">Reference proteome</keyword>
<dbReference type="KEGG" id="mfc:BRM9_1719"/>
<dbReference type="RefSeq" id="WP_023991712.1">
    <property type="nucleotide sequence ID" value="NZ_CALCVY010000002.1"/>
</dbReference>
<dbReference type="Proteomes" id="UP000062768">
    <property type="component" value="Chromosome I"/>
</dbReference>
<evidence type="ECO:0000313" key="2">
    <source>
        <dbReference type="EMBL" id="CEA14761.1"/>
    </source>
</evidence>